<keyword evidence="2" id="KW-0808">Transferase</keyword>
<dbReference type="Gene3D" id="3.40.50.2000">
    <property type="entry name" value="Glycogen Phosphorylase B"/>
    <property type="match status" value="2"/>
</dbReference>
<dbReference type="RefSeq" id="WP_061276649.1">
    <property type="nucleotide sequence ID" value="NZ_CP023525.1"/>
</dbReference>
<dbReference type="EMBL" id="CP023525">
    <property type="protein sequence ID" value="ATF91973.1"/>
    <property type="molecule type" value="Genomic_DNA"/>
</dbReference>
<dbReference type="InterPro" id="IPR001296">
    <property type="entry name" value="Glyco_trans_1"/>
</dbReference>
<feature type="domain" description="Glycosyl transferase family 1" evidence="1">
    <location>
        <begin position="211"/>
        <end position="378"/>
    </location>
</feature>
<name>A0A291DW75_9ENTR</name>
<dbReference type="PANTHER" id="PTHR12526">
    <property type="entry name" value="GLYCOSYLTRANSFERASE"/>
    <property type="match status" value="1"/>
</dbReference>
<dbReference type="SUPFAM" id="SSF53756">
    <property type="entry name" value="UDP-Glycosyltransferase/glycogen phosphorylase"/>
    <property type="match status" value="1"/>
</dbReference>
<accession>A0A291DW75</accession>
<proteinExistence type="predicted"/>
<evidence type="ECO:0000313" key="3">
    <source>
        <dbReference type="Proteomes" id="UP000217979"/>
    </source>
</evidence>
<evidence type="ECO:0000259" key="1">
    <source>
        <dbReference type="Pfam" id="PF00534"/>
    </source>
</evidence>
<gene>
    <name evidence="2" type="ORF">CO704_07635</name>
</gene>
<protein>
    <submittedName>
        <fullName evidence="2">Glycosyltransferase WbuB</fullName>
    </submittedName>
</protein>
<dbReference type="GO" id="GO:1901135">
    <property type="term" value="P:carbohydrate derivative metabolic process"/>
    <property type="evidence" value="ECO:0007669"/>
    <property type="project" value="UniProtKB-ARBA"/>
</dbReference>
<reference evidence="2 3" key="1">
    <citation type="submission" date="2017-09" db="EMBL/GenBank/DDBJ databases">
        <title>FDA dAtabase for Regulatory Grade micrObial Sequences (FDA-ARGOS): Supporting development and validation of Infectious Disease Dx tests.</title>
        <authorList>
            <person name="Minogue T."/>
            <person name="Wolcott M."/>
            <person name="Wasieloski L."/>
            <person name="Aguilar W."/>
            <person name="Moore D."/>
            <person name="Tallon L."/>
            <person name="Sadzewicz L."/>
            <person name="Ott S."/>
            <person name="Zhao X."/>
            <person name="Nagaraj S."/>
            <person name="Vavikolanu K."/>
            <person name="Aluvathingal J."/>
            <person name="Nadendla S."/>
            <person name="Sichtig H."/>
        </authorList>
    </citation>
    <scope>NUCLEOTIDE SEQUENCE [LARGE SCALE GENOMIC DNA]</scope>
    <source>
        <strain evidence="2 3">FDAARGOS_392</strain>
    </source>
</reference>
<sequence length="404" mass="45880">MKLALIIDDYLPDSTRVGAKMFHELAVELLRHGHQVTVITPEINGCQRLSYDNLDGVNIWRFKSGPIKDVPKVQRAINETLLSCRAWLAVRSNIKKDTFDGVIYYSPSIFWGRLVRNIKKRCGCPAYLVLRDMFPQWVIDAGMLRSGSLLEKYFRFFEKYSYEQANSIGLMSDRNLEIFRLHNRHLPCEVLKNWANVSAYASRENENGSFRDKLGLHKKTIFFYGGNIGHAQDMTNLMRLAKNMQKHENAHFLFVGQGDEVELIKQLASEWNLSNFSYLPSINQVEFKRLLSEIDIGLFSLAANHISHNFPGKLLGYMVQSIPILGSVNAGNDLMDIVNANSAGFIHENGQDEQLLASAERLLLDENLRLSIGKSAYKLLIDQFSVQSAAQTIENRLEASGAFN</sequence>
<dbReference type="PANTHER" id="PTHR12526:SF609">
    <property type="entry name" value="LIPOPOLYSACCHARIDE BIOSYNTHESIS PROTEIN"/>
    <property type="match status" value="1"/>
</dbReference>
<dbReference type="AlphaFoldDB" id="A0A291DW75"/>
<organism evidence="2 3">
    <name type="scientific">Cedecea neteri</name>
    <dbReference type="NCBI Taxonomy" id="158822"/>
    <lineage>
        <taxon>Bacteria</taxon>
        <taxon>Pseudomonadati</taxon>
        <taxon>Pseudomonadota</taxon>
        <taxon>Gammaproteobacteria</taxon>
        <taxon>Enterobacterales</taxon>
        <taxon>Enterobacteriaceae</taxon>
        <taxon>Cedecea</taxon>
    </lineage>
</organism>
<dbReference type="GO" id="GO:0016757">
    <property type="term" value="F:glycosyltransferase activity"/>
    <property type="evidence" value="ECO:0007669"/>
    <property type="project" value="InterPro"/>
</dbReference>
<dbReference type="CDD" id="cd03794">
    <property type="entry name" value="GT4_WbuB-like"/>
    <property type="match status" value="1"/>
</dbReference>
<dbReference type="Proteomes" id="UP000217979">
    <property type="component" value="Chromosome"/>
</dbReference>
<evidence type="ECO:0000313" key="2">
    <source>
        <dbReference type="EMBL" id="ATF91973.1"/>
    </source>
</evidence>
<dbReference type="Pfam" id="PF00534">
    <property type="entry name" value="Glycos_transf_1"/>
    <property type="match status" value="1"/>
</dbReference>